<dbReference type="SUPFAM" id="SSF57997">
    <property type="entry name" value="Tropomyosin"/>
    <property type="match status" value="1"/>
</dbReference>
<keyword evidence="6 7" id="KW-0175">Coiled coil</keyword>
<evidence type="ECO:0000259" key="9">
    <source>
        <dbReference type="PROSITE" id="PS50105"/>
    </source>
</evidence>
<dbReference type="Pfam" id="PF25526">
    <property type="entry name" value="LIP-1"/>
    <property type="match status" value="1"/>
</dbReference>
<name>A0A803V5V7_FICAL</name>
<proteinExistence type="inferred from homology"/>
<evidence type="ECO:0000313" key="10">
    <source>
        <dbReference type="Ensembl" id="ENSFALP00000018113.1"/>
    </source>
</evidence>
<dbReference type="Ensembl" id="ENSFALT00000033295.1">
    <property type="protein sequence ID" value="ENSFALP00000018113.1"/>
    <property type="gene ID" value="ENSFALG00000010521.2"/>
</dbReference>
<dbReference type="InterPro" id="IPR001660">
    <property type="entry name" value="SAM"/>
</dbReference>
<dbReference type="CDD" id="cd09568">
    <property type="entry name" value="SAM_liprin-alpha1_2_3_4_repeat3"/>
    <property type="match status" value="1"/>
</dbReference>
<dbReference type="InterPro" id="IPR013761">
    <property type="entry name" value="SAM/pointed_sf"/>
</dbReference>
<keyword evidence="4" id="KW-0597">Phosphoprotein</keyword>
<keyword evidence="11" id="KW-1185">Reference proteome</keyword>
<evidence type="ECO:0000256" key="4">
    <source>
        <dbReference type="ARBA" id="ARBA00022553"/>
    </source>
</evidence>
<feature type="compositionally biased region" description="Low complexity" evidence="8">
    <location>
        <begin position="16"/>
        <end position="26"/>
    </location>
</feature>
<feature type="coiled-coil region" evidence="7">
    <location>
        <begin position="452"/>
        <end position="493"/>
    </location>
</feature>
<evidence type="ECO:0000256" key="2">
    <source>
        <dbReference type="ARBA" id="ARBA00007026"/>
    </source>
</evidence>
<feature type="coiled-coil region" evidence="7">
    <location>
        <begin position="198"/>
        <end position="232"/>
    </location>
</feature>
<dbReference type="InterPro" id="IPR037622">
    <property type="entry name" value="LIP-1_SAM_3"/>
</dbReference>
<dbReference type="PANTHER" id="PTHR12587">
    <property type="entry name" value="LAR INTERACTING PROTEIN LIP -RELATED PROTEIN"/>
    <property type="match status" value="1"/>
</dbReference>
<dbReference type="GO" id="GO:0048786">
    <property type="term" value="C:presynaptic active zone"/>
    <property type="evidence" value="ECO:0007669"/>
    <property type="project" value="TreeGrafter"/>
</dbReference>
<dbReference type="GO" id="GO:0050808">
    <property type="term" value="P:synapse organization"/>
    <property type="evidence" value="ECO:0007669"/>
    <property type="project" value="TreeGrafter"/>
</dbReference>
<feature type="domain" description="SAM" evidence="9">
    <location>
        <begin position="1053"/>
        <end position="1110"/>
    </location>
</feature>
<feature type="coiled-coil region" evidence="7">
    <location>
        <begin position="533"/>
        <end position="567"/>
    </location>
</feature>
<feature type="coiled-coil region" evidence="7">
    <location>
        <begin position="682"/>
        <end position="723"/>
    </location>
</feature>
<feature type="coiled-coil region" evidence="7">
    <location>
        <begin position="106"/>
        <end position="147"/>
    </location>
</feature>
<reference evidence="10 11" key="1">
    <citation type="journal article" date="2012" name="Nature">
        <title>The genomic landscape of species divergence in Ficedula flycatchers.</title>
        <authorList>
            <person name="Ellegren H."/>
            <person name="Smeds L."/>
            <person name="Burri R."/>
            <person name="Olason P.I."/>
            <person name="Backstrom N."/>
            <person name="Kawakami T."/>
            <person name="Kunstner A."/>
            <person name="Makinen H."/>
            <person name="Nadachowska-Brzyska K."/>
            <person name="Qvarnstrom A."/>
            <person name="Uebbing S."/>
            <person name="Wolf J.B."/>
        </authorList>
    </citation>
    <scope>NUCLEOTIDE SEQUENCE [LARGE SCALE GENOMIC DNA]</scope>
</reference>
<feature type="region of interest" description="Disordered" evidence="8">
    <location>
        <begin position="739"/>
        <end position="769"/>
    </location>
</feature>
<comment type="subcellular location">
    <subcellularLocation>
        <location evidence="1">Cytoplasm</location>
    </subcellularLocation>
</comment>
<dbReference type="FunFam" id="1.10.150.50:FF:000004">
    <property type="entry name" value="PTPRF interacting protein alpha 1"/>
    <property type="match status" value="1"/>
</dbReference>
<reference evidence="10" key="2">
    <citation type="submission" date="2025-08" db="UniProtKB">
        <authorList>
            <consortium name="Ensembl"/>
        </authorList>
    </citation>
    <scope>IDENTIFICATION</scope>
</reference>
<dbReference type="CDD" id="cd09562">
    <property type="entry name" value="SAM_liprin-alpha1_2_3_4_repeat1"/>
    <property type="match status" value="1"/>
</dbReference>
<feature type="region of interest" description="Disordered" evidence="8">
    <location>
        <begin position="1"/>
        <end position="29"/>
    </location>
</feature>
<evidence type="ECO:0000256" key="3">
    <source>
        <dbReference type="ARBA" id="ARBA00022490"/>
    </source>
</evidence>
<gene>
    <name evidence="10" type="primary">PPFIA2</name>
</gene>
<evidence type="ECO:0000256" key="1">
    <source>
        <dbReference type="ARBA" id="ARBA00004496"/>
    </source>
</evidence>
<feature type="region of interest" description="Disordered" evidence="8">
    <location>
        <begin position="824"/>
        <end position="866"/>
    </location>
</feature>
<comment type="similarity">
    <text evidence="2">Belongs to the liprin family. Liprin-alpha subfamily.</text>
</comment>
<dbReference type="CDD" id="cd09565">
    <property type="entry name" value="SAM_liprin-alpha1_2_3_4_repeat2"/>
    <property type="match status" value="1"/>
</dbReference>
<dbReference type="PANTHER" id="PTHR12587:SF6">
    <property type="entry name" value="LIPRIN-ALPHA-2"/>
    <property type="match status" value="1"/>
</dbReference>
<dbReference type="GO" id="GO:0005737">
    <property type="term" value="C:cytoplasm"/>
    <property type="evidence" value="ECO:0007669"/>
    <property type="project" value="UniProtKB-SubCell"/>
</dbReference>
<dbReference type="SMART" id="SM00454">
    <property type="entry name" value="SAM"/>
    <property type="match status" value="3"/>
</dbReference>
<organism evidence="10 11">
    <name type="scientific">Ficedula albicollis</name>
    <name type="common">Collared flycatcher</name>
    <name type="synonym">Muscicapa albicollis</name>
    <dbReference type="NCBI Taxonomy" id="59894"/>
    <lineage>
        <taxon>Eukaryota</taxon>
        <taxon>Metazoa</taxon>
        <taxon>Chordata</taxon>
        <taxon>Craniata</taxon>
        <taxon>Vertebrata</taxon>
        <taxon>Euteleostomi</taxon>
        <taxon>Archelosauria</taxon>
        <taxon>Archosauria</taxon>
        <taxon>Dinosauria</taxon>
        <taxon>Saurischia</taxon>
        <taxon>Theropoda</taxon>
        <taxon>Coelurosauria</taxon>
        <taxon>Aves</taxon>
        <taxon>Neognathae</taxon>
        <taxon>Neoaves</taxon>
        <taxon>Telluraves</taxon>
        <taxon>Australaves</taxon>
        <taxon>Passeriformes</taxon>
        <taxon>Muscicapidae</taxon>
        <taxon>Ficedula</taxon>
    </lineage>
</organism>
<dbReference type="FunFam" id="1.10.150.50:FF:000003">
    <property type="entry name" value="liprin-alpha-2 isoform X1"/>
    <property type="match status" value="1"/>
</dbReference>
<evidence type="ECO:0000256" key="7">
    <source>
        <dbReference type="SAM" id="Coils"/>
    </source>
</evidence>
<evidence type="ECO:0000256" key="8">
    <source>
        <dbReference type="SAM" id="MobiDB-lite"/>
    </source>
</evidence>
<dbReference type="SUPFAM" id="SSF47769">
    <property type="entry name" value="SAM/Pointed domain"/>
    <property type="match status" value="3"/>
</dbReference>
<evidence type="ECO:0000313" key="11">
    <source>
        <dbReference type="Proteomes" id="UP000016665"/>
    </source>
</evidence>
<dbReference type="PROSITE" id="PS50105">
    <property type="entry name" value="SAM_DOMAIN"/>
    <property type="match status" value="3"/>
</dbReference>
<dbReference type="GeneTree" id="ENSGT01050000244900"/>
<feature type="coiled-coil region" evidence="7">
    <location>
        <begin position="273"/>
        <end position="409"/>
    </location>
</feature>
<dbReference type="InterPro" id="IPR029515">
    <property type="entry name" value="Liprin"/>
</dbReference>
<dbReference type="Gene3D" id="1.10.150.50">
    <property type="entry name" value="Transcription Factor, Ets-1"/>
    <property type="match status" value="3"/>
</dbReference>
<feature type="coiled-coil region" evidence="7">
    <location>
        <begin position="35"/>
        <end position="62"/>
    </location>
</feature>
<sequence length="1273" mass="145356">MMCEVMPTINEDTPMSQRGSQSSGSDSDSHFEQLMVNMLDERDRLLDTLRETQESLSLAQQRLQDVIYDRDSLQRQLNSALPQMTVAAGTSIENNIQRTISCPNEFAALTKELNACREQLLEKEEEISELKAERNNTRLLLEHLECLVSRHERSLRMTVVKRQAQSPSGVSSEVEVLKALKSLFEHHKALDEKVRERLRVSLERVSALEEELAAANQEIVALREQNAHIQRKMAAGEGSAESEHIEGMEPGQKVHEKRLSNGSIDSNDEASQVVELQELLEKQNYEMAQMKERLAALSSRVGEVEQEAETTRKELIKTEEMNSKYQRDIREAMAQKEDMEERITTLEKRYLSAQRESTSIHDMNDKLENELANKEAILRQLEDKNRQLQERLELAEQKLQQTMRKAETLPEVEAELAQRIAALTKSDPTSSTSSDDYQYVMEAKLQEMISIRRKAEERHGNIEERMRHLEAQLEEKNQELQRARQREKMNEEHNKRLSDTVDRLLTESNERLQLHLKERMAALEEKNVLIQESESFRKNLEESLHDKERLAEEIEKLRSELDQMKMRTGSLIEPTLSRPHLDTSTELRYSVGSLVDSQPDYRSTKVIRRPRRGRMGVRRDEPKVKSLGDHEWNRTQQIGVLSSHPFESDTEMSDIDDDDRETLFSSMDLLSPSGHSDAQTLAMMLQEQLDAINKEIRLIQEEKESTELRAEEIENRVASVSLEGLNLARVHQGTSITGSVTASSLASSSPPSGHSTPKLTPRSPAREMDRMGVMTLPSDLRKHRRKIAVVEEDGREDKATIKCETSPPPTPRAIRMTHTLPSSYHNDARSSLPASLEPESIGLGSVSSSQDSLHKAPKKKGIKSSIGRLFGKKEKARLGQLRGYMETEAAAQESLGLGKLGTQAEKDRRLKKKHELLEEARRKGLPFAQWDGPTVVAWLELWLGMPAWYVAACRANVKSGAIMSALSDTEIQREIGISNPLHRLKLRLAIQEMVSLTSPSAPPTSRTPSGNVWVTHEEMENLAAPAKTKESEEGSWAQTLAYGDMNHEWIGNEWLPSLGLPQYRSYFMECLVDARMLDHLTKKDLRVHLKMVDSFHRTSLQYGIMCLKRLNYDRKELEKRREMSQHEIKDVLVWSNDRVIRWIQAIGLREYANNILESGVHGSLIALDENFDYSSLALLLQIPTQNTQARQILEREYNNLLALGTERRLEESDDKNFRRGPSWRRQFPPREVHGISMMPGASETLPAGFRLTTTSGQSRKMPGDDVISFFYFT</sequence>
<evidence type="ECO:0000256" key="5">
    <source>
        <dbReference type="ARBA" id="ARBA00022737"/>
    </source>
</evidence>
<dbReference type="InterPro" id="IPR057892">
    <property type="entry name" value="LIP-1_CC2"/>
</dbReference>
<dbReference type="Pfam" id="PF00536">
    <property type="entry name" value="SAM_1"/>
    <property type="match status" value="2"/>
</dbReference>
<dbReference type="FunFam" id="1.10.150.50:FF:000002">
    <property type="entry name" value="PTPRF interacting protein alpha 1"/>
    <property type="match status" value="1"/>
</dbReference>
<dbReference type="Proteomes" id="UP000016665">
    <property type="component" value="Chromosome 1A"/>
</dbReference>
<evidence type="ECO:0000256" key="6">
    <source>
        <dbReference type="ARBA" id="ARBA00023054"/>
    </source>
</evidence>
<dbReference type="AlphaFoldDB" id="A0A803V5V7"/>
<dbReference type="InterPro" id="IPR037620">
    <property type="entry name" value="LIP-1_SAM_1"/>
</dbReference>
<keyword evidence="3" id="KW-0963">Cytoplasm</keyword>
<feature type="domain" description="SAM" evidence="9">
    <location>
        <begin position="930"/>
        <end position="996"/>
    </location>
</feature>
<feature type="compositionally biased region" description="Low complexity" evidence="8">
    <location>
        <begin position="739"/>
        <end position="757"/>
    </location>
</feature>
<dbReference type="InterPro" id="IPR037621">
    <property type="entry name" value="LIP-1_SAM_2"/>
</dbReference>
<accession>A0A803V5V7</accession>
<protein>
    <submittedName>
        <fullName evidence="10">PTPRF interacting protein alpha 2</fullName>
    </submittedName>
</protein>
<feature type="domain" description="SAM" evidence="9">
    <location>
        <begin position="1134"/>
        <end position="1203"/>
    </location>
</feature>
<reference evidence="10" key="3">
    <citation type="submission" date="2025-09" db="UniProtKB">
        <authorList>
            <consortium name="Ensembl"/>
        </authorList>
    </citation>
    <scope>IDENTIFICATION</scope>
</reference>
<dbReference type="Pfam" id="PF07647">
    <property type="entry name" value="SAM_2"/>
    <property type="match status" value="1"/>
</dbReference>
<keyword evidence="5" id="KW-0677">Repeat</keyword>